<dbReference type="Gene3D" id="3.40.50.11660">
    <property type="entry name" value="Glycosyl transferase family 10, C-terminal domain"/>
    <property type="match status" value="1"/>
</dbReference>
<evidence type="ECO:0000259" key="12">
    <source>
        <dbReference type="Pfam" id="PF00852"/>
    </source>
</evidence>
<evidence type="ECO:0000256" key="7">
    <source>
        <dbReference type="ARBA" id="ARBA00022968"/>
    </source>
</evidence>
<dbReference type="Pfam" id="PF17039">
    <property type="entry name" value="Glyco_tran_10_N"/>
    <property type="match status" value="1"/>
</dbReference>
<dbReference type="InterPro" id="IPR055270">
    <property type="entry name" value="Glyco_tran_10_C"/>
</dbReference>
<keyword evidence="8 11" id="KW-1133">Transmembrane helix</keyword>
<evidence type="ECO:0000256" key="4">
    <source>
        <dbReference type="ARBA" id="ARBA00022676"/>
    </source>
</evidence>
<dbReference type="OrthoDB" id="427096at2759"/>
<evidence type="ECO:0000256" key="8">
    <source>
        <dbReference type="ARBA" id="ARBA00022989"/>
    </source>
</evidence>
<evidence type="ECO:0000256" key="11">
    <source>
        <dbReference type="RuleBase" id="RU003832"/>
    </source>
</evidence>
<evidence type="ECO:0000256" key="10">
    <source>
        <dbReference type="ARBA" id="ARBA00023180"/>
    </source>
</evidence>
<keyword evidence="5 11" id="KW-0808">Transferase</keyword>
<dbReference type="InterPro" id="IPR038577">
    <property type="entry name" value="GT10-like_C_sf"/>
</dbReference>
<evidence type="ECO:0000259" key="13">
    <source>
        <dbReference type="Pfam" id="PF17039"/>
    </source>
</evidence>
<feature type="domain" description="Fucosyltransferase N-terminal" evidence="13">
    <location>
        <begin position="77"/>
        <end position="194"/>
    </location>
</feature>
<dbReference type="GO" id="GO:0046920">
    <property type="term" value="F:alpha-(1-&gt;3)-fucosyltransferase activity"/>
    <property type="evidence" value="ECO:0007669"/>
    <property type="project" value="TreeGrafter"/>
</dbReference>
<dbReference type="PANTHER" id="PTHR11929">
    <property type="entry name" value="ALPHA- 1,3 -FUCOSYLTRANSFERASE"/>
    <property type="match status" value="1"/>
</dbReference>
<organism evidence="14 15">
    <name type="scientific">Desmophyllum pertusum</name>
    <dbReference type="NCBI Taxonomy" id="174260"/>
    <lineage>
        <taxon>Eukaryota</taxon>
        <taxon>Metazoa</taxon>
        <taxon>Cnidaria</taxon>
        <taxon>Anthozoa</taxon>
        <taxon>Hexacorallia</taxon>
        <taxon>Scleractinia</taxon>
        <taxon>Caryophylliina</taxon>
        <taxon>Caryophylliidae</taxon>
        <taxon>Desmophyllum</taxon>
    </lineage>
</organism>
<comment type="caution">
    <text evidence="14">The sequence shown here is derived from an EMBL/GenBank/DDBJ whole genome shotgun (WGS) entry which is preliminary data.</text>
</comment>
<protein>
    <recommendedName>
        <fullName evidence="11">Fucosyltransferase</fullName>
        <ecNumber evidence="11">2.4.1.-</ecNumber>
    </recommendedName>
</protein>
<evidence type="ECO:0000256" key="2">
    <source>
        <dbReference type="ARBA" id="ARBA00004922"/>
    </source>
</evidence>
<dbReference type="InterPro" id="IPR001503">
    <property type="entry name" value="Glyco_trans_10"/>
</dbReference>
<keyword evidence="7" id="KW-0735">Signal-anchor</keyword>
<dbReference type="SUPFAM" id="SSF53756">
    <property type="entry name" value="UDP-Glycosyltransferase/glycogen phosphorylase"/>
    <property type="match status" value="1"/>
</dbReference>
<name>A0A9W9ZPZ2_9CNID</name>
<accession>A0A9W9ZPZ2</accession>
<feature type="transmembrane region" description="Helical" evidence="11">
    <location>
        <begin position="12"/>
        <end position="35"/>
    </location>
</feature>
<gene>
    <name evidence="14" type="ORF">OS493_017433</name>
</gene>
<dbReference type="GO" id="GO:0032580">
    <property type="term" value="C:Golgi cisterna membrane"/>
    <property type="evidence" value="ECO:0007669"/>
    <property type="project" value="UniProtKB-SubCell"/>
</dbReference>
<comment type="similarity">
    <text evidence="3 11">Belongs to the glycosyltransferase 10 family.</text>
</comment>
<dbReference type="EMBL" id="MU825882">
    <property type="protein sequence ID" value="KAJ7385069.1"/>
    <property type="molecule type" value="Genomic_DNA"/>
</dbReference>
<keyword evidence="11" id="KW-0333">Golgi apparatus</keyword>
<keyword evidence="15" id="KW-1185">Reference proteome</keyword>
<evidence type="ECO:0000313" key="15">
    <source>
        <dbReference type="Proteomes" id="UP001163046"/>
    </source>
</evidence>
<dbReference type="Pfam" id="PF00852">
    <property type="entry name" value="Glyco_transf_10"/>
    <property type="match status" value="1"/>
</dbReference>
<evidence type="ECO:0000256" key="1">
    <source>
        <dbReference type="ARBA" id="ARBA00004167"/>
    </source>
</evidence>
<dbReference type="Proteomes" id="UP001163046">
    <property type="component" value="Unassembled WGS sequence"/>
</dbReference>
<keyword evidence="9 11" id="KW-0472">Membrane</keyword>
<keyword evidence="10" id="KW-0325">Glycoprotein</keyword>
<keyword evidence="4 11" id="KW-0328">Glycosyltransferase</keyword>
<comment type="subcellular location">
    <subcellularLocation>
        <location evidence="11">Golgi apparatus</location>
        <location evidence="11">Golgi stack membrane</location>
        <topology evidence="11">Single-pass type II membrane protein</topology>
    </subcellularLocation>
    <subcellularLocation>
        <location evidence="1">Membrane</location>
        <topology evidence="1">Single-pass membrane protein</topology>
    </subcellularLocation>
</comment>
<sequence>MMFFFRPTSKRRWLLLGCFIMVVVKTMLFVVHYYMEETARTRKHVPLRAGGEESPVQTLTSDSYVEWNEGDFPKPQRKRLIIYWSGVRGHKVPVQKTAVNHTQFWPFFYAGQPGECPVPCELSSDQSRAQEASAFVVHARPPDISNLPPIEHLAPWILQTNENPVYTPALYDSRIMSQFNLLISYRLDSDFPAPIYPIPELDTPIPFHKRQGGVLAIFSKCEPVRTEYMRQLMRYIQVDSYGACLKNKDGLIAMYGKINNRYVFKDHKLILSRYYKFSLVFMNQDCDYFIDDRLYHALTTGSVPVFMGTNKVDQYLPGNLKNAIIKVSDFRSPKELAAYLEYLSNNETAYNRYLEWKWKGIGDISNTTIGRWWRPRYPLFLPGMHVAGQGQATSRAQAGLLPTAHVRGLGPRGS</sequence>
<evidence type="ECO:0000313" key="14">
    <source>
        <dbReference type="EMBL" id="KAJ7385069.1"/>
    </source>
</evidence>
<dbReference type="InterPro" id="IPR031481">
    <property type="entry name" value="Glyco_tran_10_N"/>
</dbReference>
<feature type="domain" description="Fucosyltransferase C-terminal" evidence="12">
    <location>
        <begin position="209"/>
        <end position="358"/>
    </location>
</feature>
<dbReference type="EC" id="2.4.1.-" evidence="11"/>
<dbReference type="PANTHER" id="PTHR11929:SF194">
    <property type="entry name" value="ALPHA-(1,3)-FUCOSYLTRANSFERASE 10"/>
    <property type="match status" value="1"/>
</dbReference>
<comment type="pathway">
    <text evidence="2">Protein modification; protein glycosylation.</text>
</comment>
<evidence type="ECO:0000256" key="5">
    <source>
        <dbReference type="ARBA" id="ARBA00022679"/>
    </source>
</evidence>
<evidence type="ECO:0000256" key="9">
    <source>
        <dbReference type="ARBA" id="ARBA00023136"/>
    </source>
</evidence>
<dbReference type="AlphaFoldDB" id="A0A9W9ZPZ2"/>
<evidence type="ECO:0000256" key="6">
    <source>
        <dbReference type="ARBA" id="ARBA00022692"/>
    </source>
</evidence>
<evidence type="ECO:0000256" key="3">
    <source>
        <dbReference type="ARBA" id="ARBA00008919"/>
    </source>
</evidence>
<reference evidence="14" key="1">
    <citation type="submission" date="2023-01" db="EMBL/GenBank/DDBJ databases">
        <title>Genome assembly of the deep-sea coral Lophelia pertusa.</title>
        <authorList>
            <person name="Herrera S."/>
            <person name="Cordes E."/>
        </authorList>
    </citation>
    <scope>NUCLEOTIDE SEQUENCE</scope>
    <source>
        <strain evidence="14">USNM1676648</strain>
        <tissue evidence="14">Polyp</tissue>
    </source>
</reference>
<keyword evidence="6 11" id="KW-0812">Transmembrane</keyword>
<proteinExistence type="inferred from homology"/>